<name>A0A1H8K561_9RHOB</name>
<dbReference type="Proteomes" id="UP000183002">
    <property type="component" value="Unassembled WGS sequence"/>
</dbReference>
<dbReference type="RefSeq" id="WP_074818808.1">
    <property type="nucleotide sequence ID" value="NZ_FOCO01000029.1"/>
</dbReference>
<evidence type="ECO:0000313" key="2">
    <source>
        <dbReference type="Proteomes" id="UP000183002"/>
    </source>
</evidence>
<accession>A0A1H8K561</accession>
<proteinExistence type="predicted"/>
<reference evidence="1 2" key="1">
    <citation type="submission" date="2016-10" db="EMBL/GenBank/DDBJ databases">
        <authorList>
            <person name="de Groot N.N."/>
        </authorList>
    </citation>
    <scope>NUCLEOTIDE SEQUENCE [LARGE SCALE GENOMIC DNA]</scope>
    <source>
        <strain evidence="1 2">CGMCC 1.10836</strain>
    </source>
</reference>
<dbReference type="AlphaFoldDB" id="A0A1H8K561"/>
<gene>
    <name evidence="1" type="ORF">SAMN05216227_102924</name>
</gene>
<dbReference type="EMBL" id="FOCO01000029">
    <property type="protein sequence ID" value="SEN87985.1"/>
    <property type="molecule type" value="Genomic_DNA"/>
</dbReference>
<sequence length="290" mass="32459">MRIVYHLGAHCTDEERLLRCLLKNRGLLAEEGIIVPGPAKYRTLLRDTAMTLKGQPAPPETQAMVLEQIISETDVDRLILSWDNFLGYAQGAVRRGIYSSGAERMAAFCKIFPNAETEFFIAIRNPATFVPAVFQKQHGRAYEEFMDGVEVETLRWSTLIEALRTINPDVAITVWCDEDTPLLWPEVLQAVSGHSDDITLVDTDDLLASIMTADGMQRMASYMATHPPQNAGQRRRVVSAFLDKFAQADQIDVTIEMDGWSEELVARMTDAYDQDVARIIAMDGVSFLSP</sequence>
<keyword evidence="2" id="KW-1185">Reference proteome</keyword>
<protein>
    <recommendedName>
        <fullName evidence="3">Sulfotransferase family protein</fullName>
    </recommendedName>
</protein>
<evidence type="ECO:0008006" key="3">
    <source>
        <dbReference type="Google" id="ProtNLM"/>
    </source>
</evidence>
<evidence type="ECO:0000313" key="1">
    <source>
        <dbReference type="EMBL" id="SEN87985.1"/>
    </source>
</evidence>
<dbReference type="STRING" id="1077947.SAMN05216227_102924"/>
<organism evidence="1 2">
    <name type="scientific">Pseudorhodobacter antarcticus</name>
    <dbReference type="NCBI Taxonomy" id="1077947"/>
    <lineage>
        <taxon>Bacteria</taxon>
        <taxon>Pseudomonadati</taxon>
        <taxon>Pseudomonadota</taxon>
        <taxon>Alphaproteobacteria</taxon>
        <taxon>Rhodobacterales</taxon>
        <taxon>Paracoccaceae</taxon>
        <taxon>Pseudorhodobacter</taxon>
    </lineage>
</organism>
<dbReference type="OrthoDB" id="7816979at2"/>